<keyword evidence="3" id="KW-0679">Respiratory chain</keyword>
<feature type="domain" description="Peptidase M16 N-terminal" evidence="11">
    <location>
        <begin position="32"/>
        <end position="174"/>
    </location>
</feature>
<keyword evidence="5" id="KW-0809">Transit peptide</keyword>
<dbReference type="InterPro" id="IPR007863">
    <property type="entry name" value="Peptidase_M16_C"/>
</dbReference>
<feature type="domain" description="Peptidase M16 C-terminal" evidence="12">
    <location>
        <begin position="185"/>
        <end position="353"/>
    </location>
</feature>
<keyword evidence="8" id="KW-0472">Membrane</keyword>
<dbReference type="InterPro" id="IPR011249">
    <property type="entry name" value="Metalloenz_LuxS/M16"/>
</dbReference>
<dbReference type="STRING" id="133383.A0A1R0GPC4"/>
<keyword evidence="4" id="KW-0999">Mitochondrion inner membrane</keyword>
<evidence type="ECO:0000256" key="7">
    <source>
        <dbReference type="ARBA" id="ARBA00023128"/>
    </source>
</evidence>
<dbReference type="EMBL" id="LSSL01005647">
    <property type="protein sequence ID" value="OLY78719.1"/>
    <property type="molecule type" value="Genomic_DNA"/>
</dbReference>
<proteinExistence type="inferred from homology"/>
<organism evidence="13 14">
    <name type="scientific">Smittium mucronatum</name>
    <dbReference type="NCBI Taxonomy" id="133383"/>
    <lineage>
        <taxon>Eukaryota</taxon>
        <taxon>Fungi</taxon>
        <taxon>Fungi incertae sedis</taxon>
        <taxon>Zoopagomycota</taxon>
        <taxon>Kickxellomycotina</taxon>
        <taxon>Harpellomycetes</taxon>
        <taxon>Harpellales</taxon>
        <taxon>Legeriomycetaceae</taxon>
        <taxon>Smittium</taxon>
    </lineage>
</organism>
<dbReference type="Pfam" id="PF05193">
    <property type="entry name" value="Peptidase_M16_C"/>
    <property type="match status" value="1"/>
</dbReference>
<protein>
    <recommendedName>
        <fullName evidence="10">Cytochrome b-c1 complex subunit 2, mitochondrial</fullName>
    </recommendedName>
</protein>
<evidence type="ECO:0000256" key="4">
    <source>
        <dbReference type="ARBA" id="ARBA00022792"/>
    </source>
</evidence>
<accession>A0A1R0GPC4</accession>
<evidence type="ECO:0000256" key="1">
    <source>
        <dbReference type="ARBA" id="ARBA00004443"/>
    </source>
</evidence>
<keyword evidence="6" id="KW-0249">Electron transport</keyword>
<dbReference type="GO" id="GO:0005743">
    <property type="term" value="C:mitochondrial inner membrane"/>
    <property type="evidence" value="ECO:0007669"/>
    <property type="project" value="UniProtKB-SubCell"/>
</dbReference>
<name>A0A1R0GPC4_9FUNG</name>
<dbReference type="OrthoDB" id="6369905at2759"/>
<keyword evidence="7" id="KW-0496">Mitochondrion</keyword>
<comment type="similarity">
    <text evidence="9">Belongs to the peptidase M16 family. UQCRC2/QCR2 subfamily.</text>
</comment>
<dbReference type="Proteomes" id="UP000187455">
    <property type="component" value="Unassembled WGS sequence"/>
</dbReference>
<evidence type="ECO:0000259" key="11">
    <source>
        <dbReference type="Pfam" id="PF00675"/>
    </source>
</evidence>
<gene>
    <name evidence="13" type="ORF">AYI68_g7224</name>
</gene>
<evidence type="ECO:0000256" key="10">
    <source>
        <dbReference type="ARBA" id="ARBA00040751"/>
    </source>
</evidence>
<comment type="subcellular location">
    <subcellularLocation>
        <location evidence="1">Mitochondrion inner membrane</location>
        <topology evidence="1">Peripheral membrane protein</topology>
        <orientation evidence="1">Matrix side</orientation>
    </subcellularLocation>
</comment>
<dbReference type="SUPFAM" id="SSF63411">
    <property type="entry name" value="LuxS/MPP-like metallohydrolase"/>
    <property type="match status" value="2"/>
</dbReference>
<evidence type="ECO:0000256" key="6">
    <source>
        <dbReference type="ARBA" id="ARBA00022982"/>
    </source>
</evidence>
<evidence type="ECO:0000256" key="8">
    <source>
        <dbReference type="ARBA" id="ARBA00023136"/>
    </source>
</evidence>
<evidence type="ECO:0000256" key="5">
    <source>
        <dbReference type="ARBA" id="ARBA00022946"/>
    </source>
</evidence>
<comment type="caution">
    <text evidence="13">The sequence shown here is derived from an EMBL/GenBank/DDBJ whole genome shotgun (WGS) entry which is preliminary data.</text>
</comment>
<dbReference type="AlphaFoldDB" id="A0A1R0GPC4"/>
<dbReference type="InterPro" id="IPR050361">
    <property type="entry name" value="MPP/UQCRC_Complex"/>
</dbReference>
<dbReference type="Gene3D" id="3.30.830.10">
    <property type="entry name" value="Metalloenzyme, LuxS/M16 peptidase-like"/>
    <property type="match status" value="2"/>
</dbReference>
<keyword evidence="14" id="KW-1185">Reference proteome</keyword>
<evidence type="ECO:0000313" key="13">
    <source>
        <dbReference type="EMBL" id="OLY78719.1"/>
    </source>
</evidence>
<dbReference type="PANTHER" id="PTHR11851:SF209">
    <property type="entry name" value="CYTOCHROME B-C1 COMPLEX SUBUNIT 2, MITOCHONDRIAL"/>
    <property type="match status" value="1"/>
</dbReference>
<keyword evidence="2" id="KW-0813">Transport</keyword>
<dbReference type="InterPro" id="IPR011765">
    <property type="entry name" value="Pept_M16_N"/>
</dbReference>
<evidence type="ECO:0000256" key="9">
    <source>
        <dbReference type="ARBA" id="ARBA00038146"/>
    </source>
</evidence>
<reference evidence="13 14" key="1">
    <citation type="journal article" date="2016" name="Mol. Biol. Evol.">
        <title>Genome-Wide Survey of Gut Fungi (Harpellales) Reveals the First Horizontally Transferred Ubiquitin Gene from a Mosquito Host.</title>
        <authorList>
            <person name="Wang Y."/>
            <person name="White M.M."/>
            <person name="Kvist S."/>
            <person name="Moncalvo J.M."/>
        </authorList>
    </citation>
    <scope>NUCLEOTIDE SEQUENCE [LARGE SCALE GENOMIC DNA]</scope>
    <source>
        <strain evidence="13 14">ALG-7-W6</strain>
    </source>
</reference>
<evidence type="ECO:0000313" key="14">
    <source>
        <dbReference type="Proteomes" id="UP000187455"/>
    </source>
</evidence>
<sequence>MLRLSSLKQSLKTRSFSSAAAGGLKNNVKVVGLESQKPYELGSVSVVLNMGSRFEKPDQAGVAHYLKAFGFRNSKEKTGFRKVREAELQGAMLTSELTRENVIYTVECFKQDIPYFFEMINEMTTKTLFNSWEFEQVNSTVLLESSIAASNPLTVLSEQLHHAIYRTGLGNSLYASPSNSINSSEIVKNYLASRFTAENVAILGSGISTEQLSALVSSSDLSALPKGSSEAPAKSKFHAGSEIHTGSISEFSHYALAFEAPDAATARLLAEFLGSSSGHIKYSSGISPLSKVASEFPGSSVSSFTNSYSDSSIVGILVSSPSAQLRSVLDATVKQVRALADSQISPESFGRAVSCARMYYLNNIAESASGTRAALASTAFSSPCTFSQQLDSASLPTLQAAVKSTFSSKPAAASVGNSMLTPYLDTIL</sequence>
<evidence type="ECO:0000256" key="3">
    <source>
        <dbReference type="ARBA" id="ARBA00022660"/>
    </source>
</evidence>
<dbReference type="Pfam" id="PF00675">
    <property type="entry name" value="Peptidase_M16"/>
    <property type="match status" value="1"/>
</dbReference>
<evidence type="ECO:0000256" key="2">
    <source>
        <dbReference type="ARBA" id="ARBA00022448"/>
    </source>
</evidence>
<dbReference type="GO" id="GO:0046872">
    <property type="term" value="F:metal ion binding"/>
    <property type="evidence" value="ECO:0007669"/>
    <property type="project" value="InterPro"/>
</dbReference>
<evidence type="ECO:0000259" key="12">
    <source>
        <dbReference type="Pfam" id="PF05193"/>
    </source>
</evidence>
<dbReference type="PANTHER" id="PTHR11851">
    <property type="entry name" value="METALLOPROTEASE"/>
    <property type="match status" value="1"/>
</dbReference>